<evidence type="ECO:0000259" key="1">
    <source>
        <dbReference type="Pfam" id="PF03797"/>
    </source>
</evidence>
<feature type="domain" description="Autotransporter" evidence="1">
    <location>
        <begin position="2"/>
        <end position="54"/>
    </location>
</feature>
<dbReference type="RefSeq" id="WP_146992920.1">
    <property type="nucleotide sequence ID" value="NZ_VITY01000023.1"/>
</dbReference>
<dbReference type="Pfam" id="PF03797">
    <property type="entry name" value="Autotransporter"/>
    <property type="match status" value="1"/>
</dbReference>
<gene>
    <name evidence="2" type="ORF">FBZ93_12378</name>
</gene>
<dbReference type="Proteomes" id="UP000321304">
    <property type="component" value="Unassembled WGS sequence"/>
</dbReference>
<dbReference type="Gene3D" id="2.40.128.130">
    <property type="entry name" value="Autotransporter beta-domain"/>
    <property type="match status" value="1"/>
</dbReference>
<dbReference type="InterPro" id="IPR036709">
    <property type="entry name" value="Autotransporte_beta_dom_sf"/>
</dbReference>
<reference evidence="2 3" key="1">
    <citation type="submission" date="2019-06" db="EMBL/GenBank/DDBJ databases">
        <title>Genomic Encyclopedia of Type Strains, Phase IV (KMG-V): Genome sequencing to study the core and pangenomes of soil and plant-associated prokaryotes.</title>
        <authorList>
            <person name="Whitman W."/>
        </authorList>
    </citation>
    <scope>NUCLEOTIDE SEQUENCE [LARGE SCALE GENOMIC DNA]</scope>
    <source>
        <strain evidence="2 3">BR 10355</strain>
    </source>
</reference>
<dbReference type="AlphaFoldDB" id="A0A560KVK2"/>
<protein>
    <submittedName>
        <fullName evidence="2">Autotransporter-like protein</fullName>
    </submittedName>
</protein>
<sequence length="71" mass="7952">MFEGGHKYRFGDYNVTPLAGLNFTPYWMNGFTENNNGAPGIIGLSFASRNINSVPTFIWWVGLVRSSCRTC</sequence>
<evidence type="ECO:0000313" key="3">
    <source>
        <dbReference type="Proteomes" id="UP000321304"/>
    </source>
</evidence>
<comment type="caution">
    <text evidence="2">The sequence shown here is derived from an EMBL/GenBank/DDBJ whole genome shotgun (WGS) entry which is preliminary data.</text>
</comment>
<accession>A0A560KVK2</accession>
<dbReference type="SUPFAM" id="SSF103515">
    <property type="entry name" value="Autotransporter"/>
    <property type="match status" value="1"/>
</dbReference>
<dbReference type="EMBL" id="VITY01000023">
    <property type="protein sequence ID" value="TWB87147.1"/>
    <property type="molecule type" value="Genomic_DNA"/>
</dbReference>
<name>A0A560KVK2_9BRAD</name>
<organism evidence="2 3">
    <name type="scientific">Bradyrhizobium macuxiense</name>
    <dbReference type="NCBI Taxonomy" id="1755647"/>
    <lineage>
        <taxon>Bacteria</taxon>
        <taxon>Pseudomonadati</taxon>
        <taxon>Pseudomonadota</taxon>
        <taxon>Alphaproteobacteria</taxon>
        <taxon>Hyphomicrobiales</taxon>
        <taxon>Nitrobacteraceae</taxon>
        <taxon>Bradyrhizobium</taxon>
    </lineage>
</organism>
<dbReference type="InterPro" id="IPR005546">
    <property type="entry name" value="Autotransporte_beta"/>
</dbReference>
<proteinExistence type="predicted"/>
<keyword evidence="3" id="KW-1185">Reference proteome</keyword>
<evidence type="ECO:0000313" key="2">
    <source>
        <dbReference type="EMBL" id="TWB87147.1"/>
    </source>
</evidence>
<dbReference type="OrthoDB" id="7195851at2"/>